<dbReference type="InterPro" id="IPR019752">
    <property type="entry name" value="Pyrv/ketoisovalerate_OxRed_cat"/>
</dbReference>
<dbReference type="Gene3D" id="3.40.920.10">
    <property type="entry name" value="Pyruvate-ferredoxin oxidoreductase, PFOR, domain III"/>
    <property type="match status" value="1"/>
</dbReference>
<dbReference type="Proteomes" id="UP000049127">
    <property type="component" value="Unassembled WGS sequence"/>
</dbReference>
<dbReference type="EC" id="1.2.7.1" evidence="5"/>
<dbReference type="Pfam" id="PF01558">
    <property type="entry name" value="POR"/>
    <property type="match status" value="1"/>
</dbReference>
<evidence type="ECO:0000313" key="6">
    <source>
        <dbReference type="Proteomes" id="UP000032811"/>
    </source>
</evidence>
<dbReference type="OrthoDB" id="9789125at2"/>
<dbReference type="EC" id="1.2.7.-" evidence="3 5"/>
<dbReference type="SUPFAM" id="SSF53323">
    <property type="entry name" value="Pyruvate-ferredoxin oxidoreductase, PFOR, domain III"/>
    <property type="match status" value="1"/>
</dbReference>
<keyword evidence="6" id="KW-1185">Reference proteome</keyword>
<dbReference type="EMBL" id="CDNY01000027">
    <property type="protein sequence ID" value="CEO35550.1"/>
    <property type="molecule type" value="Genomic_DNA"/>
</dbReference>
<dbReference type="Proteomes" id="UP000032811">
    <property type="component" value="Chromosome 1"/>
</dbReference>
<keyword evidence="1 5" id="KW-0560">Oxidoreductase</keyword>
<evidence type="ECO:0000256" key="1">
    <source>
        <dbReference type="ARBA" id="ARBA00023002"/>
    </source>
</evidence>
<proteinExistence type="predicted"/>
<dbReference type="PANTHER" id="PTHR42730">
    <property type="entry name" value="2-OXOGLUTARATE SYNTHASE SUBUNIT KORC"/>
    <property type="match status" value="1"/>
</dbReference>
<dbReference type="EMBL" id="CEKZ01000024">
    <property type="protein sequence ID" value="CEQ05209.1"/>
    <property type="molecule type" value="Genomic_DNA"/>
</dbReference>
<dbReference type="PATRIC" id="fig|1505.7.peg.3033"/>
<accession>A0A0A1SP16</accession>
<feature type="domain" description="Pyruvate/ketoisovalerate oxidoreductase catalytic" evidence="2">
    <location>
        <begin position="12"/>
        <end position="177"/>
    </location>
</feature>
<dbReference type="GO" id="GO:0019164">
    <property type="term" value="F:pyruvate synthase activity"/>
    <property type="evidence" value="ECO:0007669"/>
    <property type="project" value="UniProtKB-EC"/>
</dbReference>
<dbReference type="GeneID" id="97538918"/>
<reference evidence="5 8" key="1">
    <citation type="submission" date="2015-01" db="EMBL/GenBank/DDBJ databases">
        <authorList>
            <person name="Aslett A.Martin."/>
            <person name="De Silva Nishadi"/>
        </authorList>
    </citation>
    <scope>NUCLEOTIDE SEQUENCE [LARGE SCALE GENOMIC DNA]</scope>
    <source>
        <strain evidence="5">R28058</strain>
        <strain evidence="8">UMC4404</strain>
    </source>
</reference>
<dbReference type="PANTHER" id="PTHR42730:SF1">
    <property type="entry name" value="2-OXOGLUTARATE SYNTHASE SUBUNIT KORC"/>
    <property type="match status" value="1"/>
</dbReference>
<dbReference type="InterPro" id="IPR052554">
    <property type="entry name" value="2-oxoglutarate_synth_KorC"/>
</dbReference>
<sequence length="186" mass="20021">MATERVICAGFGGQGVMSMGQLLTYAGMLEEKEVSWLPSYGPEMRGGTANCSVTISDIPVGSPVITDDATCAIVMNLPSLDKFEKDVVPGGKILVNNSLIDKKVERTDVKSYYIPANELALELGNPRVANMIMLGAYLELNKCVEVESVLEAFKKVFGPSKEKFVPLNKEALMKGAEAVKSQEALA</sequence>
<evidence type="ECO:0000313" key="8">
    <source>
        <dbReference type="Proteomes" id="UP000049685"/>
    </source>
</evidence>
<evidence type="ECO:0000313" key="7">
    <source>
        <dbReference type="Proteomes" id="UP000049127"/>
    </source>
</evidence>
<dbReference type="Proteomes" id="UP000049685">
    <property type="component" value="Unassembled WGS sequence"/>
</dbReference>
<protein>
    <submittedName>
        <fullName evidence="5">Ferredoxin/flavodoxin oxidoreductase subunit gamma</fullName>
        <ecNumber evidence="3 5">1.2.7.-</ecNumber>
        <ecNumber evidence="5">1.2.7.1</ecNumber>
    </submittedName>
    <submittedName>
        <fullName evidence="3">Ferredoxin/flavodoxin oxidoreductase,gamma subunit</fullName>
    </submittedName>
</protein>
<evidence type="ECO:0000313" key="5">
    <source>
        <dbReference type="EMBL" id="CEQ05209.1"/>
    </source>
</evidence>
<evidence type="ECO:0000313" key="3">
    <source>
        <dbReference type="EMBL" id="CEJ75207.1"/>
    </source>
</evidence>
<gene>
    <name evidence="5" type="primary">porC</name>
    <name evidence="3" type="ORF">ATCC9714_30951</name>
    <name evidence="5" type="ORF">R28058_29261</name>
    <name evidence="4" type="ORF">UMC4404_27261</name>
</gene>
<organism evidence="5 7">
    <name type="scientific">Paraclostridium sordellii</name>
    <name type="common">Clostridium sordellii</name>
    <dbReference type="NCBI Taxonomy" id="1505"/>
    <lineage>
        <taxon>Bacteria</taxon>
        <taxon>Bacillati</taxon>
        <taxon>Bacillota</taxon>
        <taxon>Clostridia</taxon>
        <taxon>Peptostreptococcales</taxon>
        <taxon>Peptostreptococcaceae</taxon>
        <taxon>Paraclostridium</taxon>
    </lineage>
</organism>
<evidence type="ECO:0000313" key="4">
    <source>
        <dbReference type="EMBL" id="CEO35550.1"/>
    </source>
</evidence>
<dbReference type="eggNOG" id="COG1014">
    <property type="taxonomic scope" value="Bacteria"/>
</dbReference>
<dbReference type="RefSeq" id="WP_021127424.1">
    <property type="nucleotide sequence ID" value="NZ_BDJI01000002.1"/>
</dbReference>
<dbReference type="KEGG" id="psor:RSJ16_16895"/>
<dbReference type="EMBL" id="LN679998">
    <property type="protein sequence ID" value="CEJ75207.1"/>
    <property type="molecule type" value="Genomic_DNA"/>
</dbReference>
<dbReference type="AlphaFoldDB" id="A0A0A1SP16"/>
<name>A0A0A1SP16_PARSO</name>
<evidence type="ECO:0000259" key="2">
    <source>
        <dbReference type="Pfam" id="PF01558"/>
    </source>
</evidence>
<reference evidence="4 7" key="2">
    <citation type="submission" date="2015-01" db="EMBL/GenBank/DDBJ databases">
        <authorList>
            <person name="Aslett M.A."/>
            <person name="De Silva N."/>
        </authorList>
    </citation>
    <scope>NUCLEOTIDE SEQUENCE [LARGE SCALE GENOMIC DNA]</scope>
    <source>
        <strain evidence="3 6">ATCC9714</strain>
        <strain evidence="7">R28058</strain>
        <strain evidence="4">UMC4404</strain>
    </source>
</reference>
<dbReference type="InterPro" id="IPR002869">
    <property type="entry name" value="Pyrv_flavodox_OxRed_cen"/>
</dbReference>